<dbReference type="Pfam" id="PF01433">
    <property type="entry name" value="Peptidase_M1"/>
    <property type="match status" value="1"/>
</dbReference>
<evidence type="ECO:0000313" key="12">
    <source>
        <dbReference type="EMBL" id="ADY41552.1"/>
    </source>
</evidence>
<keyword evidence="5" id="KW-0378">Hydrolase</keyword>
<dbReference type="GO" id="GO:0006508">
    <property type="term" value="P:proteolysis"/>
    <property type="evidence" value="ECO:0007669"/>
    <property type="project" value="UniProtKB-KW"/>
</dbReference>
<dbReference type="GO" id="GO:0005737">
    <property type="term" value="C:cytoplasm"/>
    <property type="evidence" value="ECO:0007669"/>
    <property type="project" value="TreeGrafter"/>
</dbReference>
<evidence type="ECO:0000259" key="10">
    <source>
        <dbReference type="Pfam" id="PF01433"/>
    </source>
</evidence>
<keyword evidence="3" id="KW-0645">Protease</keyword>
<evidence type="ECO:0000256" key="1">
    <source>
        <dbReference type="ARBA" id="ARBA00001947"/>
    </source>
</evidence>
<dbReference type="AlphaFoldDB" id="F1KUJ8"/>
<evidence type="ECO:0000259" key="11">
    <source>
        <dbReference type="Pfam" id="PF17900"/>
    </source>
</evidence>
<feature type="domain" description="Peptidase M1 membrane alanine aminopeptidase" evidence="10">
    <location>
        <begin position="571"/>
        <end position="761"/>
    </location>
</feature>
<evidence type="ECO:0000256" key="4">
    <source>
        <dbReference type="ARBA" id="ARBA00022723"/>
    </source>
</evidence>
<feature type="domain" description="Aminopeptidase N-like N-terminal" evidence="11">
    <location>
        <begin position="340"/>
        <end position="526"/>
    </location>
</feature>
<dbReference type="EMBL" id="JI166118">
    <property type="protein sequence ID" value="ADY41552.1"/>
    <property type="molecule type" value="mRNA"/>
</dbReference>
<dbReference type="InterPro" id="IPR001930">
    <property type="entry name" value="Peptidase_M1"/>
</dbReference>
<evidence type="ECO:0000256" key="5">
    <source>
        <dbReference type="ARBA" id="ARBA00022801"/>
    </source>
</evidence>
<keyword evidence="9" id="KW-1133">Transmembrane helix</keyword>
<feature type="region of interest" description="Disordered" evidence="8">
    <location>
        <begin position="170"/>
        <end position="209"/>
    </location>
</feature>
<dbReference type="InterPro" id="IPR045357">
    <property type="entry name" value="Aminopeptidase_N-like_N"/>
</dbReference>
<keyword evidence="9" id="KW-0812">Transmembrane</keyword>
<dbReference type="Pfam" id="PF17900">
    <property type="entry name" value="Peptidase_M1_N"/>
    <property type="match status" value="1"/>
</dbReference>
<evidence type="ECO:0000256" key="9">
    <source>
        <dbReference type="SAM" id="Phobius"/>
    </source>
</evidence>
<evidence type="ECO:0000256" key="8">
    <source>
        <dbReference type="SAM" id="MobiDB-lite"/>
    </source>
</evidence>
<evidence type="ECO:0000256" key="2">
    <source>
        <dbReference type="ARBA" id="ARBA00010136"/>
    </source>
</evidence>
<proteinExistence type="evidence at transcript level"/>
<dbReference type="PANTHER" id="PTHR11533:SF294">
    <property type="entry name" value="THYROTROPIN-RELEASING HORMONE-DEGRADING ECTOENZYME"/>
    <property type="match status" value="1"/>
</dbReference>
<dbReference type="PRINTS" id="PR00756">
    <property type="entry name" value="ALADIPTASE"/>
</dbReference>
<feature type="compositionally biased region" description="Polar residues" evidence="8">
    <location>
        <begin position="198"/>
        <end position="209"/>
    </location>
</feature>
<dbReference type="GO" id="GO:0005615">
    <property type="term" value="C:extracellular space"/>
    <property type="evidence" value="ECO:0007669"/>
    <property type="project" value="TreeGrafter"/>
</dbReference>
<accession>F1KUJ8</accession>
<feature type="compositionally biased region" description="Low complexity" evidence="8">
    <location>
        <begin position="170"/>
        <end position="197"/>
    </location>
</feature>
<dbReference type="SUPFAM" id="SSF55486">
    <property type="entry name" value="Metalloproteases ('zincins'), catalytic domain"/>
    <property type="match status" value="1"/>
</dbReference>
<dbReference type="InterPro" id="IPR014782">
    <property type="entry name" value="Peptidase_M1_dom"/>
</dbReference>
<reference evidence="12" key="1">
    <citation type="journal article" date="2011" name="Genome Res.">
        <title>Deep small RNA sequencing from the nematode Ascaris reveals conservation, functional diversification, and novel developmental profiles.</title>
        <authorList>
            <person name="Wang J."/>
            <person name="Czech B."/>
            <person name="Crunk A."/>
            <person name="Wallace A."/>
            <person name="Mitreva M."/>
            <person name="Hannon G.J."/>
            <person name="Davis R.E."/>
        </authorList>
    </citation>
    <scope>NUCLEOTIDE SEQUENCE</scope>
</reference>
<sequence length="961" mass="108781">MTPLSNMTLFEKRPKPAALLYLIFITILLLMICLVILAIVVVLGRAEVLPVESSSSKLFVQPTNASPVFFDTKDTVDAENLLMDIESTTTLDSKKSIVEDFSTSQRSAPKTTTETSTISFNISAAADSIKTEHHLLDTATRRILIHEDSNGNMSLSTSISTSKLSSRLTFTSTTTTSAKKSTTTNSTTNSIAPTSTTMMTTPGHRNSSLSKAKTFAGKYSNQRSFEPITAVRIDFENPILEFNNSELQEEYNMTSPTSSLSGHEDSEVLSLLITDANSSMPSPLDNRLRHKMLEELTPQCVKKKAHKCRPSVRRNILSREDIPSEEMAAELGHFGGIRAIHYTLNLTINRDMHTSYQGTVEIMMKVIENTSTIFVHVGRPIAGIDLAQIQLWDCHRGNALCISSMVQHLNDELLSIDLIESIFIGQIIILRISNFGSPRSSSGLLVQNPHKWEPKRPWTVTTLFQMRDARSIMPCLDLPSMKATLDLCVTHPLGSEARSNTPLRKNVIDGTITSCFERTPPMSTYLYAITVFNRMHNIHQAADHKLHLPELEIFYPEQMSAEKPIWMKMETIQALLFMRNFTGFEYPLKKLSLIATSLPINGVENFGLITLNERWMAYPKYRMAHSILAHEIVHQWIGNVVTVTKWNEICLQEGLTTYLEWILTAELSNSTINLVEVLQEKRIEAISRDTKSNASIISDFRTFEDIYRCFDKPAIFFVMLESGFGAGVIAKLTRLLMEEYAYDNAGVQEWRQLIIEAANNPLAGKFFEDYFTQPGFPLVRVAYTSNGLNLKQETMIAAKKANTSSLVIPLELSIDTSKVRMKILFNESEQLFPLNHHGIVVVDPDRTTYAVVVYEAEIYIRLLKCAQSDSCAQIDALRMRYIVEDFCWTFLNDHIIINERKRETLNVWIEFMHLISATNYTRGTCACCMNKNLSKSFNIPCKWHWKDRCEHIKLVKQIYSL</sequence>
<protein>
    <submittedName>
        <fullName evidence="12">Matrix non-peptidase 1</fullName>
    </submittedName>
</protein>
<evidence type="ECO:0000256" key="3">
    <source>
        <dbReference type="ARBA" id="ARBA00022670"/>
    </source>
</evidence>
<evidence type="ECO:0000256" key="6">
    <source>
        <dbReference type="ARBA" id="ARBA00022833"/>
    </source>
</evidence>
<comment type="cofactor">
    <cofactor evidence="1">
        <name>Zn(2+)</name>
        <dbReference type="ChEBI" id="CHEBI:29105"/>
    </cofactor>
</comment>
<dbReference type="Gene3D" id="2.60.40.1730">
    <property type="entry name" value="tricorn interacting facor f3 domain"/>
    <property type="match status" value="1"/>
</dbReference>
<name>F1KUJ8_ASCSU</name>
<dbReference type="PANTHER" id="PTHR11533">
    <property type="entry name" value="PROTEASE M1 ZINC METALLOPROTEASE"/>
    <property type="match status" value="1"/>
</dbReference>
<dbReference type="GO" id="GO:0008237">
    <property type="term" value="F:metallopeptidase activity"/>
    <property type="evidence" value="ECO:0007669"/>
    <property type="project" value="UniProtKB-KW"/>
</dbReference>
<dbReference type="InterPro" id="IPR042097">
    <property type="entry name" value="Aminopeptidase_N-like_N_sf"/>
</dbReference>
<keyword evidence="6" id="KW-0862">Zinc</keyword>
<dbReference type="GO" id="GO:0008270">
    <property type="term" value="F:zinc ion binding"/>
    <property type="evidence" value="ECO:0007669"/>
    <property type="project" value="InterPro"/>
</dbReference>
<keyword evidence="9" id="KW-0472">Membrane</keyword>
<dbReference type="GO" id="GO:0016020">
    <property type="term" value="C:membrane"/>
    <property type="evidence" value="ECO:0007669"/>
    <property type="project" value="TreeGrafter"/>
</dbReference>
<keyword evidence="4" id="KW-0479">Metal-binding</keyword>
<feature type="transmembrane region" description="Helical" evidence="9">
    <location>
        <begin position="20"/>
        <end position="44"/>
    </location>
</feature>
<dbReference type="SUPFAM" id="SSF63737">
    <property type="entry name" value="Leukotriene A4 hydrolase N-terminal domain"/>
    <property type="match status" value="1"/>
</dbReference>
<dbReference type="Gene3D" id="1.10.390.10">
    <property type="entry name" value="Neutral Protease Domain 2"/>
    <property type="match status" value="1"/>
</dbReference>
<dbReference type="InterPro" id="IPR050344">
    <property type="entry name" value="Peptidase_M1_aminopeptidases"/>
</dbReference>
<evidence type="ECO:0000256" key="7">
    <source>
        <dbReference type="ARBA" id="ARBA00023049"/>
    </source>
</evidence>
<comment type="similarity">
    <text evidence="2">Belongs to the peptidase M1 family.</text>
</comment>
<keyword evidence="7" id="KW-0482">Metalloprotease</keyword>
<dbReference type="InterPro" id="IPR027268">
    <property type="entry name" value="Peptidase_M4/M1_CTD_sf"/>
</dbReference>
<organism evidence="12">
    <name type="scientific">Ascaris suum</name>
    <name type="common">Pig roundworm</name>
    <name type="synonym">Ascaris lumbricoides</name>
    <dbReference type="NCBI Taxonomy" id="6253"/>
    <lineage>
        <taxon>Eukaryota</taxon>
        <taxon>Metazoa</taxon>
        <taxon>Ecdysozoa</taxon>
        <taxon>Nematoda</taxon>
        <taxon>Chromadorea</taxon>
        <taxon>Rhabditida</taxon>
        <taxon>Spirurina</taxon>
        <taxon>Ascaridomorpha</taxon>
        <taxon>Ascaridoidea</taxon>
        <taxon>Ascarididae</taxon>
        <taxon>Ascaris</taxon>
    </lineage>
</organism>